<dbReference type="AlphaFoldDB" id="A0A653ARJ8"/>
<evidence type="ECO:0000313" key="2">
    <source>
        <dbReference type="Proteomes" id="UP000431451"/>
    </source>
</evidence>
<accession>A0A653ARJ8</accession>
<sequence>MLLKVWDSMYVESIYCDINWNDDIINIIINDYDSKYK</sequence>
<name>A0A653ARJ8_9CLOT</name>
<evidence type="ECO:0000313" key="1">
    <source>
        <dbReference type="EMBL" id="VCT84329.1"/>
    </source>
</evidence>
<dbReference type="EMBL" id="UWJD01000001">
    <property type="protein sequence ID" value="VCT84329.1"/>
    <property type="molecule type" value="Genomic_DNA"/>
</dbReference>
<organism evidence="1 2">
    <name type="scientific">Clostridium neonatale</name>
    <dbReference type="NCBI Taxonomy" id="137838"/>
    <lineage>
        <taxon>Bacteria</taxon>
        <taxon>Bacillati</taxon>
        <taxon>Bacillota</taxon>
        <taxon>Clostridia</taxon>
        <taxon>Eubacteriales</taxon>
        <taxon>Clostridiaceae</taxon>
        <taxon>Clostridium</taxon>
    </lineage>
</organism>
<gene>
    <name evidence="1" type="ORF">CNEONATNEC25_01929</name>
</gene>
<protein>
    <submittedName>
        <fullName evidence="1">Uncharacterized protein</fullName>
    </submittedName>
</protein>
<reference evidence="1 2" key="1">
    <citation type="submission" date="2018-06" db="EMBL/GenBank/DDBJ databases">
        <authorList>
            <consortium name="IHU Genomes"/>
        </authorList>
    </citation>
    <scope>NUCLEOTIDE SEQUENCE [LARGE SCALE GENOMIC DNA]</scope>
    <source>
        <strain evidence="1 2">NEC25</strain>
    </source>
</reference>
<dbReference type="Proteomes" id="UP000431451">
    <property type="component" value="Unassembled WGS sequence"/>
</dbReference>
<proteinExistence type="predicted"/>